<protein>
    <submittedName>
        <fullName evidence="6">Transcriptional regulator, LysR family</fullName>
    </submittedName>
</protein>
<dbReference type="SUPFAM" id="SSF46785">
    <property type="entry name" value="Winged helix' DNA-binding domain"/>
    <property type="match status" value="1"/>
</dbReference>
<dbReference type="PANTHER" id="PTHR30126:SF40">
    <property type="entry name" value="HTH-TYPE TRANSCRIPTIONAL REGULATOR GLTR"/>
    <property type="match status" value="1"/>
</dbReference>
<dbReference type="Gene3D" id="1.10.10.10">
    <property type="entry name" value="Winged helix-like DNA-binding domain superfamily/Winged helix DNA-binding domain"/>
    <property type="match status" value="1"/>
</dbReference>
<organism evidence="6 7">
    <name type="scientific">Ethanoligenens harbinense (strain DSM 18485 / JCM 12961 / CGMCC 1.5033 / YUAN-3)</name>
    <dbReference type="NCBI Taxonomy" id="663278"/>
    <lineage>
        <taxon>Bacteria</taxon>
        <taxon>Bacillati</taxon>
        <taxon>Bacillota</taxon>
        <taxon>Clostridia</taxon>
        <taxon>Eubacteriales</taxon>
        <taxon>Oscillospiraceae</taxon>
        <taxon>Ethanoligenens</taxon>
    </lineage>
</organism>
<dbReference type="Pfam" id="PF00126">
    <property type="entry name" value="HTH_1"/>
    <property type="match status" value="1"/>
</dbReference>
<dbReference type="PROSITE" id="PS50931">
    <property type="entry name" value="HTH_LYSR"/>
    <property type="match status" value="1"/>
</dbReference>
<keyword evidence="3" id="KW-0238">DNA-binding</keyword>
<dbReference type="PANTHER" id="PTHR30126">
    <property type="entry name" value="HTH-TYPE TRANSCRIPTIONAL REGULATOR"/>
    <property type="match status" value="1"/>
</dbReference>
<evidence type="ECO:0000259" key="5">
    <source>
        <dbReference type="PROSITE" id="PS50931"/>
    </source>
</evidence>
<dbReference type="KEGG" id="eha:Ethha_1223"/>
<evidence type="ECO:0000313" key="6">
    <source>
        <dbReference type="EMBL" id="ADU26772.1"/>
    </source>
</evidence>
<name>E6U5L3_ETHHY</name>
<dbReference type="AlphaFoldDB" id="E6U5L3"/>
<dbReference type="GO" id="GO:0000976">
    <property type="term" value="F:transcription cis-regulatory region binding"/>
    <property type="evidence" value="ECO:0007669"/>
    <property type="project" value="TreeGrafter"/>
</dbReference>
<dbReference type="Pfam" id="PF03466">
    <property type="entry name" value="LysR_substrate"/>
    <property type="match status" value="1"/>
</dbReference>
<evidence type="ECO:0000256" key="3">
    <source>
        <dbReference type="ARBA" id="ARBA00023125"/>
    </source>
</evidence>
<dbReference type="SUPFAM" id="SSF53850">
    <property type="entry name" value="Periplasmic binding protein-like II"/>
    <property type="match status" value="1"/>
</dbReference>
<dbReference type="Proteomes" id="UP000001551">
    <property type="component" value="Chromosome"/>
</dbReference>
<dbReference type="InterPro" id="IPR005119">
    <property type="entry name" value="LysR_subst-bd"/>
</dbReference>
<evidence type="ECO:0000256" key="2">
    <source>
        <dbReference type="ARBA" id="ARBA00023015"/>
    </source>
</evidence>
<dbReference type="HOGENOM" id="CLU_039613_6_1_9"/>
<evidence type="ECO:0000313" key="7">
    <source>
        <dbReference type="Proteomes" id="UP000001551"/>
    </source>
</evidence>
<proteinExistence type="inferred from homology"/>
<dbReference type="Gene3D" id="3.40.190.10">
    <property type="entry name" value="Periplasmic binding protein-like II"/>
    <property type="match status" value="2"/>
</dbReference>
<reference evidence="6 7" key="1">
    <citation type="submission" date="2010-12" db="EMBL/GenBank/DDBJ databases">
        <title>Complete sequence of Ethanoligenens harbinense YUAN-3.</title>
        <authorList>
            <person name="Lucas S."/>
            <person name="Copeland A."/>
            <person name="Lapidus A."/>
            <person name="Cheng J.-F."/>
            <person name="Bruce D."/>
            <person name="Goodwin L."/>
            <person name="Pitluck S."/>
            <person name="Chertkov O."/>
            <person name="Misra M."/>
            <person name="Detter J.C."/>
            <person name="Han C."/>
            <person name="Tapia R."/>
            <person name="Land M."/>
            <person name="Hauser L."/>
            <person name="Jeffries C."/>
            <person name="Kyrpides N."/>
            <person name="Ivanova N."/>
            <person name="Mikhailova N."/>
            <person name="Wang A."/>
            <person name="Mouttaki H."/>
            <person name="He Z."/>
            <person name="Zhou J."/>
            <person name="Hemme C.L."/>
            <person name="Woyke T."/>
        </authorList>
    </citation>
    <scope>NUCLEOTIDE SEQUENCE [LARGE SCALE GENOMIC DNA]</scope>
    <source>
        <strain evidence="7">DSM 18485 / JCM 12961 / CGMCC 1.5033 / YUAN-3</strain>
    </source>
</reference>
<feature type="domain" description="HTH lysR-type" evidence="5">
    <location>
        <begin position="1"/>
        <end position="58"/>
    </location>
</feature>
<dbReference type="FunFam" id="1.10.10.10:FF:000001">
    <property type="entry name" value="LysR family transcriptional regulator"/>
    <property type="match status" value="1"/>
</dbReference>
<keyword evidence="7" id="KW-1185">Reference proteome</keyword>
<accession>E6U5L3</accession>
<dbReference type="eggNOG" id="COG0583">
    <property type="taxonomic scope" value="Bacteria"/>
</dbReference>
<dbReference type="InterPro" id="IPR036390">
    <property type="entry name" value="WH_DNA-bd_sf"/>
</dbReference>
<dbReference type="RefSeq" id="WP_013485133.1">
    <property type="nucleotide sequence ID" value="NC_014828.1"/>
</dbReference>
<gene>
    <name evidence="6" type="ordered locus">Ethha_1223</name>
</gene>
<keyword evidence="4" id="KW-0804">Transcription</keyword>
<dbReference type="STRING" id="663278.Ethha_1223"/>
<keyword evidence="2" id="KW-0805">Transcription regulation</keyword>
<evidence type="ECO:0000256" key="4">
    <source>
        <dbReference type="ARBA" id="ARBA00023163"/>
    </source>
</evidence>
<dbReference type="GO" id="GO:0003700">
    <property type="term" value="F:DNA-binding transcription factor activity"/>
    <property type="evidence" value="ECO:0007669"/>
    <property type="project" value="InterPro"/>
</dbReference>
<comment type="similarity">
    <text evidence="1">Belongs to the LysR transcriptional regulatory family.</text>
</comment>
<dbReference type="InterPro" id="IPR036388">
    <property type="entry name" value="WH-like_DNA-bd_sf"/>
</dbReference>
<sequence length="284" mass="31257">MESLELRIFWEVAYAGSITKASENMCYAQSNVTAHIRHLEQEIEVTLFVRHSKGVTLTEKGKQLLRYADQVVHLLDEAKQHLTDNKPILKIGATQTIAAHALPIWLDAFARVYPQTRFSVSTGIQSQLLQAVADGGLDCAFVNTQIENSKVIALFSMQENLALITPENRCYEESMRLPLVASDIPGCPYRGLLESWVLRNTGIPAEVITFDTLAGIIKAVALGWGISLLPRAVVPENEPLRLFCADEIGATFIRLAASNNTINPAVRNFSGIIRSHTNAQGGCE</sequence>
<dbReference type="EMBL" id="CP002400">
    <property type="protein sequence ID" value="ADU26772.1"/>
    <property type="molecule type" value="Genomic_DNA"/>
</dbReference>
<evidence type="ECO:0000256" key="1">
    <source>
        <dbReference type="ARBA" id="ARBA00009437"/>
    </source>
</evidence>
<dbReference type="InterPro" id="IPR000847">
    <property type="entry name" value="LysR_HTH_N"/>
</dbReference>